<gene>
    <name evidence="2" type="ORF">GCM10009007_20670</name>
</gene>
<dbReference type="Gene3D" id="3.90.320.10">
    <property type="match status" value="1"/>
</dbReference>
<dbReference type="InterPro" id="IPR016889">
    <property type="entry name" value="UCP028503"/>
</dbReference>
<organism evidence="2 3">
    <name type="scientific">Formosimonas limnophila</name>
    <dbReference type="NCBI Taxonomy" id="1384487"/>
    <lineage>
        <taxon>Bacteria</taxon>
        <taxon>Pseudomonadati</taxon>
        <taxon>Pseudomonadota</taxon>
        <taxon>Betaproteobacteria</taxon>
        <taxon>Burkholderiales</taxon>
        <taxon>Burkholderiaceae</taxon>
        <taxon>Formosimonas</taxon>
    </lineage>
</organism>
<dbReference type="Pfam" id="PF09588">
    <property type="entry name" value="YqaJ"/>
    <property type="match status" value="1"/>
</dbReference>
<dbReference type="RefSeq" id="WP_189493892.1">
    <property type="nucleotide sequence ID" value="NZ_BMZG01000015.1"/>
</dbReference>
<accession>A0A8J3CNR5</accession>
<protein>
    <recommendedName>
        <fullName evidence="1">YqaJ viral recombinase domain-containing protein</fullName>
    </recommendedName>
</protein>
<keyword evidence="3" id="KW-1185">Reference proteome</keyword>
<dbReference type="SUPFAM" id="SSF52980">
    <property type="entry name" value="Restriction endonuclease-like"/>
    <property type="match status" value="1"/>
</dbReference>
<dbReference type="InterPro" id="IPR019080">
    <property type="entry name" value="YqaJ_viral_recombinase"/>
</dbReference>
<evidence type="ECO:0000313" key="3">
    <source>
        <dbReference type="Proteomes" id="UP000614287"/>
    </source>
</evidence>
<dbReference type="InterPro" id="IPR011335">
    <property type="entry name" value="Restrct_endonuc-II-like"/>
</dbReference>
<comment type="caution">
    <text evidence="2">The sequence shown here is derived from an EMBL/GenBank/DDBJ whole genome shotgun (WGS) entry which is preliminary data.</text>
</comment>
<feature type="domain" description="YqaJ viral recombinase" evidence="1">
    <location>
        <begin position="12"/>
        <end position="144"/>
    </location>
</feature>
<dbReference type="InterPro" id="IPR011604">
    <property type="entry name" value="PDDEXK-like_dom_sf"/>
</dbReference>
<name>A0A8J3CNR5_9BURK</name>
<dbReference type="AlphaFoldDB" id="A0A8J3CNR5"/>
<dbReference type="EMBL" id="BMZG01000015">
    <property type="protein sequence ID" value="GHA79539.1"/>
    <property type="molecule type" value="Genomic_DNA"/>
</dbReference>
<reference evidence="2" key="1">
    <citation type="journal article" date="2014" name="Int. J. Syst. Evol. Microbiol.">
        <title>Complete genome sequence of Corynebacterium casei LMG S-19264T (=DSM 44701T), isolated from a smear-ripened cheese.</title>
        <authorList>
            <consortium name="US DOE Joint Genome Institute (JGI-PGF)"/>
            <person name="Walter F."/>
            <person name="Albersmeier A."/>
            <person name="Kalinowski J."/>
            <person name="Ruckert C."/>
        </authorList>
    </citation>
    <scope>NUCLEOTIDE SEQUENCE</scope>
    <source>
        <strain evidence="2">KCTC 32501</strain>
    </source>
</reference>
<dbReference type="Proteomes" id="UP000614287">
    <property type="component" value="Unassembled WGS sequence"/>
</dbReference>
<dbReference type="PIRSF" id="PIRSF028503">
    <property type="entry name" value="UCP028503"/>
    <property type="match status" value="1"/>
</dbReference>
<proteinExistence type="predicted"/>
<sequence length="505" mass="55922">MQTINLTQGTPEWHKHRLTHWNASDAPAMMAQSSQKTRTALLHEYATGLKPEFDAFTQKLFDKGHRFEALARQHIAEGIVGEKLYPCVGVDGKLSASFDGLPMDERVCFEHKMLNQTLKACRSAAELPMEYKIQMEQQMMVSGAKRCLFVASDWDKQDNFVDKVVFWYESDLGLAQQIADGWLQFEKDLADYVPVAPASVPQTTEIVALPALSLELIGTVKSSNLAAYQKAAESFISGINTDLKTDDDFAQAEKSVKFCKEAEDKLVLVKDAALAQTASIDELFRTIDHISATLRNKRLTLERLVKSQKDALKTNLIVKAQQAFNAHVFDWNAQLAGAALPPIAVRFAEVIKGKKSTASMQSALSDELARLKIEADGKARIIQANLAHLADFNDYRFLFGDLAHIASKACDDFAALVSVRIGAHKEALAMKQAASQVQSVSAQWLKESPPVTRTHAPKTHPVDLSRPVAELPAHLQEELRQLIIFAHQHGYSRDTAALEYLVGGL</sequence>
<evidence type="ECO:0000313" key="2">
    <source>
        <dbReference type="EMBL" id="GHA79539.1"/>
    </source>
</evidence>
<evidence type="ECO:0000259" key="1">
    <source>
        <dbReference type="Pfam" id="PF09588"/>
    </source>
</evidence>
<reference evidence="2" key="2">
    <citation type="submission" date="2020-09" db="EMBL/GenBank/DDBJ databases">
        <authorList>
            <person name="Sun Q."/>
            <person name="Kim S."/>
        </authorList>
    </citation>
    <scope>NUCLEOTIDE SEQUENCE</scope>
    <source>
        <strain evidence="2">KCTC 32501</strain>
    </source>
</reference>